<reference evidence="1 2" key="1">
    <citation type="submission" date="2020-02" db="EMBL/GenBank/DDBJ databases">
        <title>A chromosome-scale genome assembly of the black bullhead catfish (Ameiurus melas).</title>
        <authorList>
            <person name="Wen M."/>
            <person name="Zham M."/>
            <person name="Cabau C."/>
            <person name="Klopp C."/>
            <person name="Donnadieu C."/>
            <person name="Roques C."/>
            <person name="Bouchez O."/>
            <person name="Lampietro C."/>
            <person name="Jouanno E."/>
            <person name="Herpin A."/>
            <person name="Louis A."/>
            <person name="Berthelot C."/>
            <person name="Parey E."/>
            <person name="Roest-Crollius H."/>
            <person name="Braasch I."/>
            <person name="Postlethwait J."/>
            <person name="Robinson-Rechavi M."/>
            <person name="Echchiki A."/>
            <person name="Begum T."/>
            <person name="Montfort J."/>
            <person name="Schartl M."/>
            <person name="Bobe J."/>
            <person name="Guiguen Y."/>
        </authorList>
    </citation>
    <scope>NUCLEOTIDE SEQUENCE [LARGE SCALE GENOMIC DNA]</scope>
    <source>
        <strain evidence="1">M_S1</strain>
        <tissue evidence="1">Blood</tissue>
    </source>
</reference>
<dbReference type="Proteomes" id="UP000593565">
    <property type="component" value="Unassembled WGS sequence"/>
</dbReference>
<accession>A0A7J5ZVQ9</accession>
<organism evidence="1 2">
    <name type="scientific">Ameiurus melas</name>
    <name type="common">Black bullhead</name>
    <name type="synonym">Silurus melas</name>
    <dbReference type="NCBI Taxonomy" id="219545"/>
    <lineage>
        <taxon>Eukaryota</taxon>
        <taxon>Metazoa</taxon>
        <taxon>Chordata</taxon>
        <taxon>Craniata</taxon>
        <taxon>Vertebrata</taxon>
        <taxon>Euteleostomi</taxon>
        <taxon>Actinopterygii</taxon>
        <taxon>Neopterygii</taxon>
        <taxon>Teleostei</taxon>
        <taxon>Ostariophysi</taxon>
        <taxon>Siluriformes</taxon>
        <taxon>Ictaluridae</taxon>
        <taxon>Ameiurus</taxon>
    </lineage>
</organism>
<feature type="non-terminal residue" evidence="1">
    <location>
        <position position="61"/>
    </location>
</feature>
<name>A0A7J5ZVQ9_AMEME</name>
<proteinExistence type="predicted"/>
<dbReference type="EMBL" id="JAAGNN010000022">
    <property type="protein sequence ID" value="KAF4074704.1"/>
    <property type="molecule type" value="Genomic_DNA"/>
</dbReference>
<keyword evidence="2" id="KW-1185">Reference proteome</keyword>
<feature type="non-terminal residue" evidence="1">
    <location>
        <position position="1"/>
    </location>
</feature>
<evidence type="ECO:0000313" key="2">
    <source>
        <dbReference type="Proteomes" id="UP000593565"/>
    </source>
</evidence>
<evidence type="ECO:0000313" key="1">
    <source>
        <dbReference type="EMBL" id="KAF4074704.1"/>
    </source>
</evidence>
<comment type="caution">
    <text evidence="1">The sequence shown here is derived from an EMBL/GenBank/DDBJ whole genome shotgun (WGS) entry which is preliminary data.</text>
</comment>
<sequence length="61" mass="7175">LELWSGRRRTLASNLFHPNPPLKKILPPTTLKVDCVCSRCTERVRRYDVYGVIWNKDLCVF</sequence>
<protein>
    <submittedName>
        <fullName evidence="1">Uncharacterized protein</fullName>
    </submittedName>
</protein>
<gene>
    <name evidence="1" type="ORF">AMELA_G00242490</name>
</gene>
<dbReference type="AlphaFoldDB" id="A0A7J5ZVQ9"/>